<evidence type="ECO:0000256" key="5">
    <source>
        <dbReference type="ARBA" id="ARBA00023136"/>
    </source>
</evidence>
<reference evidence="8 9" key="1">
    <citation type="submission" date="2024-08" db="EMBL/GenBank/DDBJ databases">
        <title>Two novel Cytobacillus novel species.</title>
        <authorList>
            <person name="Liu G."/>
        </authorList>
    </citation>
    <scope>NUCLEOTIDE SEQUENCE [LARGE SCALE GENOMIC DNA]</scope>
    <source>
        <strain evidence="8 9">FJAT-54145</strain>
    </source>
</reference>
<evidence type="ECO:0000256" key="2">
    <source>
        <dbReference type="ARBA" id="ARBA00022475"/>
    </source>
</evidence>
<accession>A0ABW6KEL3</accession>
<dbReference type="Pfam" id="PF09335">
    <property type="entry name" value="VTT_dom"/>
    <property type="match status" value="1"/>
</dbReference>
<evidence type="ECO:0000256" key="6">
    <source>
        <dbReference type="RuleBase" id="RU366058"/>
    </source>
</evidence>
<proteinExistence type="inferred from homology"/>
<keyword evidence="5 6" id="KW-0472">Membrane</keyword>
<feature type="transmembrane region" description="Helical" evidence="6">
    <location>
        <begin position="148"/>
        <end position="169"/>
    </location>
</feature>
<comment type="similarity">
    <text evidence="6">Belongs to the TVP38/TMEM64 family.</text>
</comment>
<name>A0ABW6KEL3_9BACI</name>
<comment type="caution">
    <text evidence="8">The sequence shown here is derived from an EMBL/GenBank/DDBJ whole genome shotgun (WGS) entry which is preliminary data.</text>
</comment>
<comment type="subcellular location">
    <subcellularLocation>
        <location evidence="1 6">Cell membrane</location>
        <topology evidence="1 6">Multi-pass membrane protein</topology>
    </subcellularLocation>
</comment>
<dbReference type="RefSeq" id="WP_389362660.1">
    <property type="nucleotide sequence ID" value="NZ_JBIACK010000011.1"/>
</dbReference>
<feature type="domain" description="VTT" evidence="7">
    <location>
        <begin position="52"/>
        <end position="170"/>
    </location>
</feature>
<keyword evidence="9" id="KW-1185">Reference proteome</keyword>
<evidence type="ECO:0000256" key="4">
    <source>
        <dbReference type="ARBA" id="ARBA00022989"/>
    </source>
</evidence>
<gene>
    <name evidence="8" type="ORF">ACFYKX_19015</name>
</gene>
<evidence type="ECO:0000259" key="7">
    <source>
        <dbReference type="Pfam" id="PF09335"/>
    </source>
</evidence>
<organism evidence="8 9">
    <name type="scientific">Cytobacillus spartinae</name>
    <dbReference type="NCBI Taxonomy" id="3299023"/>
    <lineage>
        <taxon>Bacteria</taxon>
        <taxon>Bacillati</taxon>
        <taxon>Bacillota</taxon>
        <taxon>Bacilli</taxon>
        <taxon>Bacillales</taxon>
        <taxon>Bacillaceae</taxon>
        <taxon>Cytobacillus</taxon>
    </lineage>
</organism>
<keyword evidence="2 6" id="KW-1003">Cell membrane</keyword>
<evidence type="ECO:0000256" key="1">
    <source>
        <dbReference type="ARBA" id="ARBA00004651"/>
    </source>
</evidence>
<evidence type="ECO:0000313" key="9">
    <source>
        <dbReference type="Proteomes" id="UP001601059"/>
    </source>
</evidence>
<feature type="transmembrane region" description="Helical" evidence="6">
    <location>
        <begin position="176"/>
        <end position="201"/>
    </location>
</feature>
<dbReference type="InterPro" id="IPR032816">
    <property type="entry name" value="VTT_dom"/>
</dbReference>
<dbReference type="EMBL" id="JBIACK010000011">
    <property type="protein sequence ID" value="MFE8702696.1"/>
    <property type="molecule type" value="Genomic_DNA"/>
</dbReference>
<evidence type="ECO:0000313" key="8">
    <source>
        <dbReference type="EMBL" id="MFE8702696.1"/>
    </source>
</evidence>
<sequence length="209" mass="24069">MNKWFIIFFYVILLIIGFINRDLLMKWIQNSDRSYLFFMFLLSAMLAIFPVIPFTIFGGIMGVKFGLMLGLLINWFGGLTAAITYYLVARFIASDYFIKKIKTYKKVEYLNHLIKNNSFIAVLLGRLIPVIPPPAVHIYSAVNGISFFTYLLATAIGIIPPMFIVSFGGNQLFTDFYLFLVGIFGYLIFLISVILFSRFWIKRKALLND</sequence>
<feature type="transmembrane region" description="Helical" evidence="6">
    <location>
        <begin position="6"/>
        <end position="24"/>
    </location>
</feature>
<feature type="transmembrane region" description="Helical" evidence="6">
    <location>
        <begin position="67"/>
        <end position="88"/>
    </location>
</feature>
<keyword evidence="4 6" id="KW-1133">Transmembrane helix</keyword>
<evidence type="ECO:0000256" key="3">
    <source>
        <dbReference type="ARBA" id="ARBA00022692"/>
    </source>
</evidence>
<protein>
    <recommendedName>
        <fullName evidence="6">TVP38/TMEM64 family membrane protein</fullName>
    </recommendedName>
</protein>
<dbReference type="Proteomes" id="UP001601059">
    <property type="component" value="Unassembled WGS sequence"/>
</dbReference>
<dbReference type="PANTHER" id="PTHR12677:SF59">
    <property type="entry name" value="GOLGI APPARATUS MEMBRANE PROTEIN TVP38-RELATED"/>
    <property type="match status" value="1"/>
</dbReference>
<keyword evidence="3 6" id="KW-0812">Transmembrane</keyword>
<feature type="transmembrane region" description="Helical" evidence="6">
    <location>
        <begin position="36"/>
        <end position="61"/>
    </location>
</feature>
<dbReference type="PANTHER" id="PTHR12677">
    <property type="entry name" value="GOLGI APPARATUS MEMBRANE PROTEIN TVP38-RELATED"/>
    <property type="match status" value="1"/>
</dbReference>
<dbReference type="InterPro" id="IPR015414">
    <property type="entry name" value="TMEM64"/>
</dbReference>